<accession>A0A328YQ94</accession>
<dbReference type="EMBL" id="QLSZ01000001">
    <property type="protein sequence ID" value="RAR75313.1"/>
    <property type="molecule type" value="Genomic_DNA"/>
</dbReference>
<dbReference type="OrthoDB" id="9808953at2"/>
<sequence length="123" mass="13048">MKKTLFILVIITLFNGVTFGQVRLKLGDNLGVINSDAALEVESTNKGILFPRMALTQTTSASPLSSFTQGMIVYNTATANDVSPGLYYADGSKWIGLAYNDSNSSNQVLFGTGTSVSSSPNLT</sequence>
<reference evidence="1 2" key="1">
    <citation type="submission" date="2018-06" db="EMBL/GenBank/DDBJ databases">
        <title>Genomic Encyclopedia of Archaeal and Bacterial Type Strains, Phase II (KMG-II): from individual species to whole genera.</title>
        <authorList>
            <person name="Goeker M."/>
        </authorList>
    </citation>
    <scope>NUCLEOTIDE SEQUENCE [LARGE SCALE GENOMIC DNA]</scope>
    <source>
        <strain evidence="1 2">DSM 25663</strain>
    </source>
</reference>
<dbReference type="AlphaFoldDB" id="A0A328YQ94"/>
<comment type="caution">
    <text evidence="1">The sequence shown here is derived from an EMBL/GenBank/DDBJ whole genome shotgun (WGS) entry which is preliminary data.</text>
</comment>
<protein>
    <submittedName>
        <fullName evidence="1">Uncharacterized protein</fullName>
    </submittedName>
</protein>
<evidence type="ECO:0000313" key="1">
    <source>
        <dbReference type="EMBL" id="RAR75313.1"/>
    </source>
</evidence>
<dbReference type="RefSeq" id="WP_146739508.1">
    <property type="nucleotide sequence ID" value="NZ_QLSZ01000001.1"/>
</dbReference>
<gene>
    <name evidence="1" type="ORF">CLV55_1018</name>
</gene>
<dbReference type="Proteomes" id="UP000248840">
    <property type="component" value="Unassembled WGS sequence"/>
</dbReference>
<organism evidence="1 2">
    <name type="scientific">Flavobacterium aciduliphilum</name>
    <dbReference type="NCBI Taxonomy" id="1101402"/>
    <lineage>
        <taxon>Bacteria</taxon>
        <taxon>Pseudomonadati</taxon>
        <taxon>Bacteroidota</taxon>
        <taxon>Flavobacteriia</taxon>
        <taxon>Flavobacteriales</taxon>
        <taxon>Flavobacteriaceae</taxon>
        <taxon>Flavobacterium</taxon>
    </lineage>
</organism>
<evidence type="ECO:0000313" key="2">
    <source>
        <dbReference type="Proteomes" id="UP000248840"/>
    </source>
</evidence>
<proteinExistence type="predicted"/>
<keyword evidence="2" id="KW-1185">Reference proteome</keyword>
<name>A0A328YQ94_9FLAO</name>